<organism evidence="10 11">
    <name type="scientific">Catenulispora acidiphila (strain DSM 44928 / JCM 14897 / NBRC 102108 / NRRL B-24433 / ID139908)</name>
    <dbReference type="NCBI Taxonomy" id="479433"/>
    <lineage>
        <taxon>Bacteria</taxon>
        <taxon>Bacillati</taxon>
        <taxon>Actinomycetota</taxon>
        <taxon>Actinomycetes</taxon>
        <taxon>Catenulisporales</taxon>
        <taxon>Catenulisporaceae</taxon>
        <taxon>Catenulispora</taxon>
    </lineage>
</organism>
<dbReference type="Pfam" id="PF00271">
    <property type="entry name" value="Helicase_C"/>
    <property type="match status" value="1"/>
</dbReference>
<evidence type="ECO:0000256" key="5">
    <source>
        <dbReference type="ARBA" id="ARBA00022840"/>
    </source>
</evidence>
<keyword evidence="5" id="KW-0067">ATP-binding</keyword>
<dbReference type="FunCoup" id="C7PVW8">
    <property type="interactions" value="244"/>
</dbReference>
<dbReference type="eggNOG" id="COG4581">
    <property type="taxonomic scope" value="Bacteria"/>
</dbReference>
<evidence type="ECO:0000256" key="6">
    <source>
        <dbReference type="ARBA" id="ARBA00067911"/>
    </source>
</evidence>
<dbReference type="InterPro" id="IPR027417">
    <property type="entry name" value="P-loop_NTPase"/>
</dbReference>
<dbReference type="Gene3D" id="1.10.3380.30">
    <property type="match status" value="1"/>
</dbReference>
<dbReference type="Proteomes" id="UP000000851">
    <property type="component" value="Chromosome"/>
</dbReference>
<dbReference type="AlphaFoldDB" id="C7PVW8"/>
<evidence type="ECO:0000313" key="11">
    <source>
        <dbReference type="Proteomes" id="UP000000851"/>
    </source>
</evidence>
<dbReference type="SMART" id="SM00487">
    <property type="entry name" value="DEXDc"/>
    <property type="match status" value="1"/>
</dbReference>
<feature type="domain" description="Helicase C-terminal" evidence="9">
    <location>
        <begin position="295"/>
        <end position="499"/>
    </location>
</feature>
<dbReference type="InterPro" id="IPR011545">
    <property type="entry name" value="DEAD/DEAH_box_helicase_dom"/>
</dbReference>
<dbReference type="GO" id="GO:0055087">
    <property type="term" value="C:Ski complex"/>
    <property type="evidence" value="ECO:0007669"/>
    <property type="project" value="TreeGrafter"/>
</dbReference>
<dbReference type="InterPro" id="IPR058621">
    <property type="entry name" value="SH3_HelY"/>
</dbReference>
<evidence type="ECO:0000259" key="9">
    <source>
        <dbReference type="PROSITE" id="PS51194"/>
    </source>
</evidence>
<dbReference type="SMART" id="SM01142">
    <property type="entry name" value="DSHCT"/>
    <property type="match status" value="1"/>
</dbReference>
<dbReference type="InterPro" id="IPR012961">
    <property type="entry name" value="Ski2/MTR4_C"/>
</dbReference>
<comment type="similarity">
    <text evidence="1">Belongs to the helicase family. SKI2 subfamily.</text>
</comment>
<dbReference type="Pfam" id="PF00270">
    <property type="entry name" value="DEAD"/>
    <property type="match status" value="1"/>
</dbReference>
<dbReference type="FunFam" id="3.40.50.300:FF:000190">
    <property type="entry name" value="ATP-dependent RNA helicase"/>
    <property type="match status" value="1"/>
</dbReference>
<dbReference type="KEGG" id="cai:Caci_2442"/>
<evidence type="ECO:0000256" key="2">
    <source>
        <dbReference type="ARBA" id="ARBA00022741"/>
    </source>
</evidence>
<dbReference type="PANTHER" id="PTHR12131:SF1">
    <property type="entry name" value="ATP-DEPENDENT RNA HELICASE SUPV3L1, MITOCHONDRIAL-RELATED"/>
    <property type="match status" value="1"/>
</dbReference>
<dbReference type="InterPro" id="IPR050699">
    <property type="entry name" value="RNA-DNA_Helicase"/>
</dbReference>
<dbReference type="InParanoid" id="C7PVW8"/>
<dbReference type="SUPFAM" id="SSF52540">
    <property type="entry name" value="P-loop containing nucleoside triphosphate hydrolases"/>
    <property type="match status" value="1"/>
</dbReference>
<dbReference type="GO" id="GO:0016787">
    <property type="term" value="F:hydrolase activity"/>
    <property type="evidence" value="ECO:0007669"/>
    <property type="project" value="UniProtKB-KW"/>
</dbReference>
<dbReference type="EMBL" id="CP001700">
    <property type="protein sequence ID" value="ACU71360.1"/>
    <property type="molecule type" value="Genomic_DNA"/>
</dbReference>
<dbReference type="GO" id="GO:0004386">
    <property type="term" value="F:helicase activity"/>
    <property type="evidence" value="ECO:0007669"/>
    <property type="project" value="UniProtKB-KW"/>
</dbReference>
<dbReference type="Pfam" id="PF26090">
    <property type="entry name" value="SH3_HelY"/>
    <property type="match status" value="1"/>
</dbReference>
<evidence type="ECO:0000259" key="8">
    <source>
        <dbReference type="PROSITE" id="PS51192"/>
    </source>
</evidence>
<dbReference type="RefSeq" id="WP_012786653.1">
    <property type="nucleotide sequence ID" value="NC_013131.1"/>
</dbReference>
<dbReference type="SMART" id="SM00490">
    <property type="entry name" value="HELICc"/>
    <property type="match status" value="1"/>
</dbReference>
<evidence type="ECO:0000313" key="10">
    <source>
        <dbReference type="EMBL" id="ACU71360.1"/>
    </source>
</evidence>
<dbReference type="STRING" id="479433.Caci_2442"/>
<dbReference type="PROSITE" id="PS51194">
    <property type="entry name" value="HELICASE_CTER"/>
    <property type="match status" value="1"/>
</dbReference>
<feature type="compositionally biased region" description="Gly residues" evidence="7">
    <location>
        <begin position="268"/>
        <end position="279"/>
    </location>
</feature>
<dbReference type="PROSITE" id="PS51192">
    <property type="entry name" value="HELICASE_ATP_BIND_1"/>
    <property type="match status" value="1"/>
</dbReference>
<feature type="region of interest" description="Disordered" evidence="7">
    <location>
        <begin position="257"/>
        <end position="290"/>
    </location>
</feature>
<name>C7PVW8_CATAD</name>
<feature type="compositionally biased region" description="Basic residues" evidence="7">
    <location>
        <begin position="280"/>
        <end position="289"/>
    </location>
</feature>
<dbReference type="OrthoDB" id="3229913at2"/>
<dbReference type="InterPro" id="IPR014001">
    <property type="entry name" value="Helicase_ATP-bd"/>
</dbReference>
<feature type="domain" description="Helicase ATP-binding" evidence="8">
    <location>
        <begin position="38"/>
        <end position="196"/>
    </location>
</feature>
<dbReference type="Pfam" id="PF08148">
    <property type="entry name" value="DSHCT"/>
    <property type="match status" value="1"/>
</dbReference>
<dbReference type="Gene3D" id="3.40.50.300">
    <property type="entry name" value="P-loop containing nucleotide triphosphate hydrolases"/>
    <property type="match status" value="2"/>
</dbReference>
<sequence length="951" mass="104048">MSSPAEPPRAPDVPALSEFQRFRGGYDFDLDGFQIEGCRALEAGDSVLVAAPTGSGKTVVGEFAVHLALAQGVKCFYTTPIKALSNQKYSDLVARHGAANVGLLTGDNTVNGEAPIVVMTTEVLRNMLYAGSGTLSGLGYVVMDEVHYLADRFRGAVWEEVIIHLPESVRLVALSATVSNVEEFAGWLRTVRGDTKSIVWEHRPVPLWQHVLSGRRMFDLFANGADGEAMPGANGQGGISAARELRVNPELVRLNRESSESMYKRGGPRGGGGGGGNRGQRGRVQRRGRGGWVPSRVDVIEKLDTEGLLPAITFIFSRAGCDAAVQQFLHGGVRLLNADERARVKAHVLERTGRIPSEDLNVLGFHDWFDGLQRGVAAHHAGMLPTFKEIVEELFVQGLVKAVFATETLALGINMPARTVVMEALTKWNGENHVDLTAGEYTQLTGRAGRRGIDIEGHAVVLWRADLDAKALAGLAGTRTYPLRSSFKPSYNMAVNLVGQFGAERARNLLETSFAQYQADQAVVGLTRQVRKNTDALDGYSEAITCHLGDFDEYMTLRRQLSEREADLSRQGAANRRAAALESLERLQPGDIIVVPAGKRAGVAVVLDPGIPASTAGRPKQLTGDGPRPVVLTVDRQVVRLSLTDFPSPAEPLDHMRVPKSFNAKSPQSRRDLATALRNKAGDKEIPPYRKTRYRSEATDDTEISRLRKAIRAHPCHGCQDREDHARWAERFHKLDRETKQLQKRVAGRTNSIARVFDRVCGLLEQLGYLDGDQVTPIGKRLGRLYTELDLLTAETLRAGLWEGLTPPELAACVSALVYEARRADDAGPPRLPGGAVPKTLDEMVRLWAKLEDLETDHHLEFQREPDLGFALPAFHWASGKALEEVLWDVEMPAGDFVRWCKQLIDLLGQVANAAAELKATDGKKSTVREAAQEAIDGLRRGVVAYSMMNG</sequence>
<reference evidence="10 11" key="1">
    <citation type="journal article" date="2009" name="Stand. Genomic Sci.">
        <title>Complete genome sequence of Catenulispora acidiphila type strain (ID 139908).</title>
        <authorList>
            <person name="Copeland A."/>
            <person name="Lapidus A."/>
            <person name="Glavina Del Rio T."/>
            <person name="Nolan M."/>
            <person name="Lucas S."/>
            <person name="Chen F."/>
            <person name="Tice H."/>
            <person name="Cheng J.F."/>
            <person name="Bruce D."/>
            <person name="Goodwin L."/>
            <person name="Pitluck S."/>
            <person name="Mikhailova N."/>
            <person name="Pati A."/>
            <person name="Ivanova N."/>
            <person name="Mavromatis K."/>
            <person name="Chen A."/>
            <person name="Palaniappan K."/>
            <person name="Chain P."/>
            <person name="Land M."/>
            <person name="Hauser L."/>
            <person name="Chang Y.J."/>
            <person name="Jeffries C.D."/>
            <person name="Chertkov O."/>
            <person name="Brettin T."/>
            <person name="Detter J.C."/>
            <person name="Han C."/>
            <person name="Ali Z."/>
            <person name="Tindall B.J."/>
            <person name="Goker M."/>
            <person name="Bristow J."/>
            <person name="Eisen J.A."/>
            <person name="Markowitz V."/>
            <person name="Hugenholtz P."/>
            <person name="Kyrpides N.C."/>
            <person name="Klenk H.P."/>
        </authorList>
    </citation>
    <scope>NUCLEOTIDE SEQUENCE [LARGE SCALE GENOMIC DNA]</scope>
    <source>
        <strain evidence="11">DSM 44928 / JCM 14897 / NBRC 102108 / NRRL B-24433 / ID139908</strain>
    </source>
</reference>
<dbReference type="GO" id="GO:0005524">
    <property type="term" value="F:ATP binding"/>
    <property type="evidence" value="ECO:0007669"/>
    <property type="project" value="UniProtKB-KW"/>
</dbReference>
<accession>C7PVW8</accession>
<feature type="region of interest" description="Disordered" evidence="7">
    <location>
        <begin position="650"/>
        <end position="671"/>
    </location>
</feature>
<dbReference type="FunFam" id="1.10.3380.30:FF:000012">
    <property type="entry name" value="Probable helicase HelY"/>
    <property type="match status" value="1"/>
</dbReference>
<evidence type="ECO:0000256" key="7">
    <source>
        <dbReference type="SAM" id="MobiDB-lite"/>
    </source>
</evidence>
<dbReference type="GO" id="GO:0070478">
    <property type="term" value="P:nuclear-transcribed mRNA catabolic process, 3'-5' exonucleolytic nonsense-mediated decay"/>
    <property type="evidence" value="ECO:0007669"/>
    <property type="project" value="TreeGrafter"/>
</dbReference>
<keyword evidence="2" id="KW-0547">Nucleotide-binding</keyword>
<evidence type="ECO:0000256" key="3">
    <source>
        <dbReference type="ARBA" id="ARBA00022801"/>
    </source>
</evidence>
<evidence type="ECO:0000256" key="4">
    <source>
        <dbReference type="ARBA" id="ARBA00022806"/>
    </source>
</evidence>
<keyword evidence="4 10" id="KW-0347">Helicase</keyword>
<gene>
    <name evidence="10" type="ordered locus">Caci_2442</name>
</gene>
<protein>
    <recommendedName>
        <fullName evidence="6">Probable helicase HelY</fullName>
    </recommendedName>
</protein>
<keyword evidence="3" id="KW-0378">Hydrolase</keyword>
<dbReference type="InterPro" id="IPR001650">
    <property type="entry name" value="Helicase_C-like"/>
</dbReference>
<dbReference type="GO" id="GO:0003676">
    <property type="term" value="F:nucleic acid binding"/>
    <property type="evidence" value="ECO:0007669"/>
    <property type="project" value="InterPro"/>
</dbReference>
<dbReference type="HOGENOM" id="CLU_002902_4_1_11"/>
<dbReference type="CDD" id="cd18795">
    <property type="entry name" value="SF2_C_Ski2"/>
    <property type="match status" value="1"/>
</dbReference>
<dbReference type="PANTHER" id="PTHR12131">
    <property type="entry name" value="ATP-DEPENDENT RNA AND DNA HELICASE"/>
    <property type="match status" value="1"/>
</dbReference>
<keyword evidence="11" id="KW-1185">Reference proteome</keyword>
<evidence type="ECO:0000256" key="1">
    <source>
        <dbReference type="ARBA" id="ARBA00010140"/>
    </source>
</evidence>
<proteinExistence type="inferred from homology"/>